<gene>
    <name evidence="1" type="ORF">X798_03629</name>
</gene>
<dbReference type="Proteomes" id="UP000242913">
    <property type="component" value="Unassembled WGS sequence"/>
</dbReference>
<protein>
    <submittedName>
        <fullName evidence="1">Uncharacterized protein</fullName>
    </submittedName>
</protein>
<name>A0A238BVB2_9BILA</name>
<evidence type="ECO:0000313" key="1">
    <source>
        <dbReference type="EMBL" id="OZC09289.1"/>
    </source>
</evidence>
<reference evidence="1 2" key="1">
    <citation type="submission" date="2015-12" db="EMBL/GenBank/DDBJ databases">
        <title>Draft genome of the nematode, Onchocerca flexuosa.</title>
        <authorList>
            <person name="Mitreva M."/>
        </authorList>
    </citation>
    <scope>NUCLEOTIDE SEQUENCE [LARGE SCALE GENOMIC DNA]</scope>
    <source>
        <strain evidence="1">Red Deer</strain>
    </source>
</reference>
<sequence>METLESLKRNAIDIPLPSYSRTTEVTGTNNISSASPCNCYITAVIKSANIIGFFEKCKIIR</sequence>
<accession>A0A238BVB2</accession>
<evidence type="ECO:0000313" key="2">
    <source>
        <dbReference type="Proteomes" id="UP000242913"/>
    </source>
</evidence>
<dbReference type="AlphaFoldDB" id="A0A238BVB2"/>
<proteinExistence type="predicted"/>
<dbReference type="EMBL" id="KZ269995">
    <property type="protein sequence ID" value="OZC09289.1"/>
    <property type="molecule type" value="Genomic_DNA"/>
</dbReference>
<organism evidence="1 2">
    <name type="scientific">Onchocerca flexuosa</name>
    <dbReference type="NCBI Taxonomy" id="387005"/>
    <lineage>
        <taxon>Eukaryota</taxon>
        <taxon>Metazoa</taxon>
        <taxon>Ecdysozoa</taxon>
        <taxon>Nematoda</taxon>
        <taxon>Chromadorea</taxon>
        <taxon>Rhabditida</taxon>
        <taxon>Spirurina</taxon>
        <taxon>Spiruromorpha</taxon>
        <taxon>Filarioidea</taxon>
        <taxon>Onchocercidae</taxon>
        <taxon>Onchocerca</taxon>
    </lineage>
</organism>
<keyword evidence="2" id="KW-1185">Reference proteome</keyword>